<accession>A0A7J4IYZ0</accession>
<evidence type="ECO:0000256" key="1">
    <source>
        <dbReference type="SAM" id="Phobius"/>
    </source>
</evidence>
<sequence length="58" mass="6407">MVLFRNAVHALVITAAFYAGSFFIEGVGIDFLKDAIVSPIGMVVAFLLAFMETTYNRF</sequence>
<organism evidence="2 3">
    <name type="scientific">Candidatus Iainarchaeum sp</name>
    <dbReference type="NCBI Taxonomy" id="3101447"/>
    <lineage>
        <taxon>Archaea</taxon>
        <taxon>Candidatus Iainarchaeota</taxon>
        <taxon>Candidatus Iainarchaeia</taxon>
        <taxon>Candidatus Iainarchaeales</taxon>
        <taxon>Candidatus Iainarchaeaceae</taxon>
        <taxon>Candidatus Iainarchaeum</taxon>
    </lineage>
</organism>
<dbReference type="AlphaFoldDB" id="A0A7J4IYZ0"/>
<protein>
    <submittedName>
        <fullName evidence="2">Uncharacterized protein</fullName>
    </submittedName>
</protein>
<name>A0A7J4IYZ0_9ARCH</name>
<evidence type="ECO:0000313" key="2">
    <source>
        <dbReference type="EMBL" id="HIH10084.1"/>
    </source>
</evidence>
<feature type="transmembrane region" description="Helical" evidence="1">
    <location>
        <begin position="36"/>
        <end position="55"/>
    </location>
</feature>
<proteinExistence type="predicted"/>
<keyword evidence="1" id="KW-0472">Membrane</keyword>
<comment type="caution">
    <text evidence="2">The sequence shown here is derived from an EMBL/GenBank/DDBJ whole genome shotgun (WGS) entry which is preliminary data.</text>
</comment>
<feature type="transmembrane region" description="Helical" evidence="1">
    <location>
        <begin position="7"/>
        <end position="24"/>
    </location>
</feature>
<reference evidence="3" key="1">
    <citation type="journal article" date="2020" name="bioRxiv">
        <title>A rank-normalized archaeal taxonomy based on genome phylogeny resolves widespread incomplete and uneven classifications.</title>
        <authorList>
            <person name="Rinke C."/>
            <person name="Chuvochina M."/>
            <person name="Mussig A.J."/>
            <person name="Chaumeil P.-A."/>
            <person name="Waite D.W."/>
            <person name="Whitman W.B."/>
            <person name="Parks D.H."/>
            <person name="Hugenholtz P."/>
        </authorList>
    </citation>
    <scope>NUCLEOTIDE SEQUENCE [LARGE SCALE GENOMIC DNA]</scope>
</reference>
<keyword evidence="1" id="KW-0812">Transmembrane</keyword>
<dbReference type="Proteomes" id="UP000565078">
    <property type="component" value="Unassembled WGS sequence"/>
</dbReference>
<dbReference type="EMBL" id="DUGC01000085">
    <property type="protein sequence ID" value="HIH10084.1"/>
    <property type="molecule type" value="Genomic_DNA"/>
</dbReference>
<evidence type="ECO:0000313" key="3">
    <source>
        <dbReference type="Proteomes" id="UP000565078"/>
    </source>
</evidence>
<keyword evidence="1" id="KW-1133">Transmembrane helix</keyword>
<gene>
    <name evidence="2" type="ORF">HA254_05455</name>
</gene>